<dbReference type="Gene3D" id="1.20.900.10">
    <property type="entry name" value="Dbl homology (DH) domain"/>
    <property type="match status" value="1"/>
</dbReference>
<evidence type="ECO:0000259" key="2">
    <source>
        <dbReference type="PROSITE" id="PS50010"/>
    </source>
</evidence>
<dbReference type="PANTHER" id="PTHR46857">
    <property type="entry name" value="EPITHELIAL CELL-TRANSFORMING SEQUENCE 2 ONCOGENE-LIKE"/>
    <property type="match status" value="1"/>
</dbReference>
<feature type="domain" description="DH" evidence="2">
    <location>
        <begin position="617"/>
        <end position="805"/>
    </location>
</feature>
<comment type="caution">
    <text evidence="3">The sequence shown here is derived from an EMBL/GenBank/DDBJ whole genome shotgun (WGS) entry which is preliminary data.</text>
</comment>
<protein>
    <recommendedName>
        <fullName evidence="2">DH domain-containing protein</fullName>
    </recommendedName>
</protein>
<keyword evidence="4" id="KW-1185">Reference proteome</keyword>
<dbReference type="InterPro" id="IPR035899">
    <property type="entry name" value="DBL_dom_sf"/>
</dbReference>
<dbReference type="InterPro" id="IPR007858">
    <property type="entry name" value="Dpy-30_motif"/>
</dbReference>
<proteinExistence type="predicted"/>
<sequence length="956" mass="109400">MEFESLNSSSKQRPWHRRSRDYQPPLMDGIDGLLNENVSDVRFSAWTPIINKSSNQQLFQERTTLIFHWFDLWTDQQRKQFMDDLLLRCSHSQRKFARDWLIEVVPIKHMDFTSVLPRCLSLYIFTFLNPMELCKAVQVSWHWKFLAEQDCLWSDRCVRRGWFLPYTPSNREFGAWKTHYINCASSLDYLTPREAAEVYGTLNETVGETEEKKERLREHMIRKAIREKAAEFKRGSVKSRRAWLSNSWTAGSQASSVHGHQKPSGMGLTSSLVILGEKCRSQLSLQNKEDVVFPSKRSNMEQTSLTTSMRSHIKLSSFRTCTGPTCVNLVLISSRVPAYELLLAGAHVSVEPLLYDHSTATLELLLIQAERLTQGRRVQSIGLITDGSTEEIHIIQGLTVSESTVLNPKVREFWENISGWIIPQTEGGSMDIFLPLAASTSGANLVRKLASLTGLDIRVPSGICTGSYQLILSEWWGAGQFPPLTYFSEGPLLSWCWQAEWLEEALGGLREHMGPQLHRLSRETQGRMLGQFLCDRVNLPDTLVKSEVTAALTEALMALCVERPERPVEFLGRFLQRRSEGTAGMESDTVGQTKSTNKGVLSPLTELPQDIVSEADRRWAVVRELKWSESRYIQRLQSVRREYYTPLRAALDSNRALLSSANILMVFAPVLDILEVNSVFLRDLTERLEEWNPQQCVGDIFKKLCTKLWVYTNFFNNYPTILKTIDKCKEILPAFRSFLKRHDRTPNTFMLSLQELLLAPSARVEEYVTLLQALSVHSPPEHKEHGHLTSSLITMSSYRSFLRKLKRSVDSDVRMQETQRMIQSCPNLKEGDRYLITTQDVALLKCSNEDIIASLRMYEQVRDLGLFLFNDALVLSERHVSYQPYSHALRTSHTFLASVALHSLVLRDIADTKYVQNAFVLEGPKRQWICATEKEDNKLTWLSALKSAISAALKER</sequence>
<dbReference type="SUPFAM" id="SSF50729">
    <property type="entry name" value="PH domain-like"/>
    <property type="match status" value="1"/>
</dbReference>
<reference evidence="3" key="1">
    <citation type="submission" date="2020-10" db="EMBL/GenBank/DDBJ databases">
        <title>Chromosome-scale genome assembly of the Allis shad, Alosa alosa.</title>
        <authorList>
            <person name="Margot Z."/>
            <person name="Christophe K."/>
            <person name="Cabau C."/>
            <person name="Louis A."/>
            <person name="Berthelot C."/>
            <person name="Parey E."/>
            <person name="Roest Crollius H."/>
            <person name="Montfort J."/>
            <person name="Robinson-Rechavi M."/>
            <person name="Bucao C."/>
            <person name="Bouchez O."/>
            <person name="Gislard M."/>
            <person name="Lluch J."/>
            <person name="Milhes M."/>
            <person name="Lampietro C."/>
            <person name="Lopez Roques C."/>
            <person name="Donnadieu C."/>
            <person name="Braasch I."/>
            <person name="Desvignes T."/>
            <person name="Postlethwait J."/>
            <person name="Bobe J."/>
            <person name="Guiguen Y."/>
        </authorList>
    </citation>
    <scope>NUCLEOTIDE SEQUENCE</scope>
    <source>
        <strain evidence="3">M-15738</strain>
        <tissue evidence="3">Blood</tissue>
    </source>
</reference>
<dbReference type="InterPro" id="IPR000219">
    <property type="entry name" value="DH_dom"/>
</dbReference>
<gene>
    <name evidence="3" type="ORF">AALO_G00250380</name>
</gene>
<dbReference type="CDD" id="cd22958">
    <property type="entry name" value="DD_DPY30_SDC1-like"/>
    <property type="match status" value="1"/>
</dbReference>
<dbReference type="Pfam" id="PF12937">
    <property type="entry name" value="F-box-like"/>
    <property type="match status" value="1"/>
</dbReference>
<dbReference type="SMART" id="SM00256">
    <property type="entry name" value="FBOX"/>
    <property type="match status" value="1"/>
</dbReference>
<dbReference type="Gene3D" id="1.20.890.10">
    <property type="entry name" value="cAMP-dependent protein kinase regulatory subunit, dimerization-anchoring domain"/>
    <property type="match status" value="1"/>
</dbReference>
<organism evidence="3 4">
    <name type="scientific">Alosa alosa</name>
    <name type="common">allis shad</name>
    <dbReference type="NCBI Taxonomy" id="278164"/>
    <lineage>
        <taxon>Eukaryota</taxon>
        <taxon>Metazoa</taxon>
        <taxon>Chordata</taxon>
        <taxon>Craniata</taxon>
        <taxon>Vertebrata</taxon>
        <taxon>Euteleostomi</taxon>
        <taxon>Actinopterygii</taxon>
        <taxon>Neopterygii</taxon>
        <taxon>Teleostei</taxon>
        <taxon>Clupei</taxon>
        <taxon>Clupeiformes</taxon>
        <taxon>Clupeoidei</taxon>
        <taxon>Clupeidae</taxon>
        <taxon>Alosa</taxon>
    </lineage>
</organism>
<feature type="compositionally biased region" description="Polar residues" evidence="1">
    <location>
        <begin position="1"/>
        <end position="12"/>
    </location>
</feature>
<evidence type="ECO:0000313" key="3">
    <source>
        <dbReference type="EMBL" id="KAG5266153.1"/>
    </source>
</evidence>
<dbReference type="EMBL" id="JADWDJ010000019">
    <property type="protein sequence ID" value="KAG5266153.1"/>
    <property type="molecule type" value="Genomic_DNA"/>
</dbReference>
<accession>A0AAV6FTX3</accession>
<evidence type="ECO:0000256" key="1">
    <source>
        <dbReference type="SAM" id="MobiDB-lite"/>
    </source>
</evidence>
<dbReference type="CDD" id="cd00160">
    <property type="entry name" value="RhoGEF"/>
    <property type="match status" value="1"/>
</dbReference>
<dbReference type="InterPro" id="IPR025592">
    <property type="entry name" value="DUF4347"/>
</dbReference>
<dbReference type="InterPro" id="IPR052805">
    <property type="entry name" value="GEF_Ubiquitin-Prot_Reg"/>
</dbReference>
<dbReference type="SUPFAM" id="SSF81383">
    <property type="entry name" value="F-box domain"/>
    <property type="match status" value="1"/>
</dbReference>
<dbReference type="SMART" id="SM00325">
    <property type="entry name" value="RhoGEF"/>
    <property type="match status" value="1"/>
</dbReference>
<dbReference type="Pfam" id="PF05186">
    <property type="entry name" value="Dpy-30"/>
    <property type="match status" value="1"/>
</dbReference>
<dbReference type="PANTHER" id="PTHR46857:SF1">
    <property type="entry name" value="EPITHELIAL CELL-TRANSFORMING SEQUENCE 2 ONCOGENE-LIKE"/>
    <property type="match status" value="1"/>
</dbReference>
<dbReference type="AlphaFoldDB" id="A0AAV6FTX3"/>
<dbReference type="Pfam" id="PF14252">
    <property type="entry name" value="DUF4347"/>
    <property type="match status" value="1"/>
</dbReference>
<dbReference type="GO" id="GO:0005085">
    <property type="term" value="F:guanyl-nucleotide exchange factor activity"/>
    <property type="evidence" value="ECO:0007669"/>
    <property type="project" value="InterPro"/>
</dbReference>
<dbReference type="InterPro" id="IPR036047">
    <property type="entry name" value="F-box-like_dom_sf"/>
</dbReference>
<dbReference type="InterPro" id="IPR011993">
    <property type="entry name" value="PH-like_dom_sf"/>
</dbReference>
<dbReference type="Proteomes" id="UP000823561">
    <property type="component" value="Chromosome 19"/>
</dbReference>
<name>A0AAV6FTX3_9TELE</name>
<dbReference type="Gene3D" id="2.30.29.30">
    <property type="entry name" value="Pleckstrin-homology domain (PH domain)/Phosphotyrosine-binding domain (PTB)"/>
    <property type="match status" value="1"/>
</dbReference>
<evidence type="ECO:0000313" key="4">
    <source>
        <dbReference type="Proteomes" id="UP000823561"/>
    </source>
</evidence>
<dbReference type="Gene3D" id="1.20.1280.50">
    <property type="match status" value="1"/>
</dbReference>
<dbReference type="InterPro" id="IPR001810">
    <property type="entry name" value="F-box_dom"/>
</dbReference>
<dbReference type="Pfam" id="PF00621">
    <property type="entry name" value="RhoGEF"/>
    <property type="match status" value="1"/>
</dbReference>
<feature type="region of interest" description="Disordered" evidence="1">
    <location>
        <begin position="1"/>
        <end position="20"/>
    </location>
</feature>
<dbReference type="PROSITE" id="PS50010">
    <property type="entry name" value="DH_2"/>
    <property type="match status" value="1"/>
</dbReference>
<dbReference type="SUPFAM" id="SSF48065">
    <property type="entry name" value="DBL homology domain (DH-domain)"/>
    <property type="match status" value="1"/>
</dbReference>